<accession>A0AAX3RX07</accession>
<evidence type="ECO:0000313" key="2">
    <source>
        <dbReference type="EMBL" id="USB38257.1"/>
    </source>
</evidence>
<dbReference type="GO" id="GO:0015473">
    <property type="term" value="F:fimbrial usher porin activity"/>
    <property type="evidence" value="ECO:0007669"/>
    <property type="project" value="InterPro"/>
</dbReference>
<dbReference type="Proteomes" id="UP001222403">
    <property type="component" value="Chromosome"/>
</dbReference>
<evidence type="ECO:0000313" key="4">
    <source>
        <dbReference type="Proteomes" id="UP001057142"/>
    </source>
</evidence>
<dbReference type="InterPro" id="IPR043142">
    <property type="entry name" value="PapC-like_C_sf"/>
</dbReference>
<dbReference type="PANTHER" id="PTHR30451:SF10">
    <property type="entry name" value="OUTER MEMBRANE USHER PROTEIN YFCU-RELATED"/>
    <property type="match status" value="1"/>
</dbReference>
<gene>
    <name evidence="2" type="ORF">M5J11_07215</name>
    <name evidence="3" type="ORF">PG365_02045</name>
</gene>
<keyword evidence="4" id="KW-1185">Reference proteome</keyword>
<evidence type="ECO:0000313" key="3">
    <source>
        <dbReference type="EMBL" id="WFC07192.1"/>
    </source>
</evidence>
<dbReference type="PANTHER" id="PTHR30451">
    <property type="entry name" value="OUTER MEMBRANE USHER PROTEIN"/>
    <property type="match status" value="1"/>
</dbReference>
<dbReference type="GO" id="GO:0009279">
    <property type="term" value="C:cell outer membrane"/>
    <property type="evidence" value="ECO:0007669"/>
    <property type="project" value="TreeGrafter"/>
</dbReference>
<evidence type="ECO:0000313" key="5">
    <source>
        <dbReference type="Proteomes" id="UP001222403"/>
    </source>
</evidence>
<dbReference type="GO" id="GO:0009297">
    <property type="term" value="P:pilus assembly"/>
    <property type="evidence" value="ECO:0007669"/>
    <property type="project" value="InterPro"/>
</dbReference>
<sequence length="111" mass="12034">MPDNAEAVQSTQYATLTEGAIGYRKFNVIEGQKILATITLADNSYPPFGASVTNKSNKEVGIVSDKGFVYLAGINPLESLDVLWGDDTRCHIQLPEKIDGTMANVMLLPCK</sequence>
<dbReference type="InterPro" id="IPR025949">
    <property type="entry name" value="PapC-like_C"/>
</dbReference>
<reference evidence="3" key="2">
    <citation type="submission" date="2023-01" db="EMBL/GenBank/DDBJ databases">
        <title>The prevalence of carbapenem-resistant bacteria in aquaculture in China and the genetic diversity of carbapenem-resistant genes.</title>
        <authorList>
            <person name="Wen R."/>
        </authorList>
    </citation>
    <scope>NUCLEOTIDE SEQUENCE</scope>
    <source>
        <strain evidence="3">PVA41-chromosome</strain>
    </source>
</reference>
<proteinExistence type="predicted"/>
<dbReference type="AlphaFoldDB" id="A0AAX3RX07"/>
<dbReference type="Gene3D" id="2.60.40.2070">
    <property type="match status" value="1"/>
</dbReference>
<dbReference type="InterPro" id="IPR000015">
    <property type="entry name" value="Fimb_usher"/>
</dbReference>
<feature type="domain" description="PapC-like C-terminal" evidence="1">
    <location>
        <begin position="35"/>
        <end position="93"/>
    </location>
</feature>
<dbReference type="EMBL" id="CP097327">
    <property type="protein sequence ID" value="USB38257.1"/>
    <property type="molecule type" value="Genomic_DNA"/>
</dbReference>
<dbReference type="RefSeq" id="WP_251464944.1">
    <property type="nucleotide sequence ID" value="NZ_CP097327.1"/>
</dbReference>
<reference evidence="2" key="1">
    <citation type="journal article" date="2022" name="Front. Microbiol.">
        <title>Identification of a novel aminoglycoside O-nucleotidyltransferase AadA33 in Providencia vermicola.</title>
        <authorList>
            <person name="Feng C."/>
            <person name="Gao M."/>
            <person name="Jiang W."/>
            <person name="Shi W."/>
            <person name="Li A."/>
            <person name="Liu S."/>
            <person name="Zhang L."/>
            <person name="Zhang X."/>
            <person name="Li Q."/>
            <person name="Lin H."/>
            <person name="Lu J."/>
            <person name="Li K."/>
            <person name="Zhang H."/>
            <person name="Hu Y."/>
            <person name="Bao Q."/>
            <person name="Lin X."/>
        </authorList>
    </citation>
    <scope>NUCLEOTIDE SEQUENCE</scope>
    <source>
        <strain evidence="2">P13</strain>
    </source>
</reference>
<dbReference type="Proteomes" id="UP001057142">
    <property type="component" value="Chromosome"/>
</dbReference>
<dbReference type="Pfam" id="PF13953">
    <property type="entry name" value="PapC_C"/>
    <property type="match status" value="1"/>
</dbReference>
<name>A0AAX3RX07_9GAMM</name>
<dbReference type="EMBL" id="CP116222">
    <property type="protein sequence ID" value="WFC07192.1"/>
    <property type="molecule type" value="Genomic_DNA"/>
</dbReference>
<evidence type="ECO:0000259" key="1">
    <source>
        <dbReference type="Pfam" id="PF13953"/>
    </source>
</evidence>
<organism evidence="3 5">
    <name type="scientific">Providencia vermicola</name>
    <dbReference type="NCBI Taxonomy" id="333965"/>
    <lineage>
        <taxon>Bacteria</taxon>
        <taxon>Pseudomonadati</taxon>
        <taxon>Pseudomonadota</taxon>
        <taxon>Gammaproteobacteria</taxon>
        <taxon>Enterobacterales</taxon>
        <taxon>Morganellaceae</taxon>
        <taxon>Providencia</taxon>
    </lineage>
</organism>
<protein>
    <submittedName>
        <fullName evidence="3">FimD/PapC C-terminal domain-containing protein</fullName>
    </submittedName>
</protein>